<keyword evidence="1" id="KW-0472">Membrane</keyword>
<sequence>MEVEYVWFGDKGIRPCTHCFAHFVSDFYLLEVVYLFFINRYLTPLGFIVNLLAYTSPIFAGEDYLITHNNRCDKFIKYEGAMTMIGIDIAGLMMLTRIYALYVKQKWIVLVVASLLALHFATNTWLLIYGIPAVPRYTYLAEWGVHSCSMIFSPHSVSRVWASSTAWLPLVYDSAVFGLTFYKTYPKLRTMSTSRVMKQLLVDGLVYYGVILAVTLALSIMIATAPDGLKNVAAQLELLLTVTMMSRITLNLKRCARRDDPVVNIPLARVSTNKTRPSNDMEPPAPIYRGAANYYRPHL</sequence>
<comment type="caution">
    <text evidence="2">The sequence shown here is derived from an EMBL/GenBank/DDBJ whole genome shotgun (WGS) entry which is preliminary data.</text>
</comment>
<proteinExistence type="predicted"/>
<keyword evidence="1" id="KW-1133">Transmembrane helix</keyword>
<feature type="transmembrane region" description="Helical" evidence="1">
    <location>
        <begin position="81"/>
        <end position="100"/>
    </location>
</feature>
<dbReference type="EMBL" id="JAYKXP010000009">
    <property type="protein sequence ID" value="KAK7054329.1"/>
    <property type="molecule type" value="Genomic_DNA"/>
</dbReference>
<feature type="transmembrane region" description="Helical" evidence="1">
    <location>
        <begin position="205"/>
        <end position="226"/>
    </location>
</feature>
<feature type="transmembrane region" description="Helical" evidence="1">
    <location>
        <begin position="166"/>
        <end position="185"/>
    </location>
</feature>
<protein>
    <submittedName>
        <fullName evidence="2">Uncharacterized protein</fullName>
    </submittedName>
</protein>
<feature type="transmembrane region" description="Helical" evidence="1">
    <location>
        <begin position="45"/>
        <end position="61"/>
    </location>
</feature>
<name>A0AAW0DSV3_9AGAR</name>
<feature type="transmembrane region" description="Helical" evidence="1">
    <location>
        <begin position="232"/>
        <end position="250"/>
    </location>
</feature>
<dbReference type="Proteomes" id="UP001383192">
    <property type="component" value="Unassembled WGS sequence"/>
</dbReference>
<accession>A0AAW0DSV3</accession>
<dbReference type="AlphaFoldDB" id="A0AAW0DSV3"/>
<evidence type="ECO:0000256" key="1">
    <source>
        <dbReference type="SAM" id="Phobius"/>
    </source>
</evidence>
<keyword evidence="3" id="KW-1185">Reference proteome</keyword>
<gene>
    <name evidence="2" type="ORF">VNI00_003523</name>
</gene>
<feature type="transmembrane region" description="Helical" evidence="1">
    <location>
        <begin position="20"/>
        <end position="38"/>
    </location>
</feature>
<evidence type="ECO:0000313" key="2">
    <source>
        <dbReference type="EMBL" id="KAK7054329.1"/>
    </source>
</evidence>
<feature type="transmembrane region" description="Helical" evidence="1">
    <location>
        <begin position="107"/>
        <end position="131"/>
    </location>
</feature>
<evidence type="ECO:0000313" key="3">
    <source>
        <dbReference type="Proteomes" id="UP001383192"/>
    </source>
</evidence>
<keyword evidence="1" id="KW-0812">Transmembrane</keyword>
<organism evidence="2 3">
    <name type="scientific">Paramarasmius palmivorus</name>
    <dbReference type="NCBI Taxonomy" id="297713"/>
    <lineage>
        <taxon>Eukaryota</taxon>
        <taxon>Fungi</taxon>
        <taxon>Dikarya</taxon>
        <taxon>Basidiomycota</taxon>
        <taxon>Agaricomycotina</taxon>
        <taxon>Agaricomycetes</taxon>
        <taxon>Agaricomycetidae</taxon>
        <taxon>Agaricales</taxon>
        <taxon>Marasmiineae</taxon>
        <taxon>Marasmiaceae</taxon>
        <taxon>Paramarasmius</taxon>
    </lineage>
</organism>
<reference evidence="2 3" key="1">
    <citation type="submission" date="2024-01" db="EMBL/GenBank/DDBJ databases">
        <title>A draft genome for a cacao thread blight-causing isolate of Paramarasmius palmivorus.</title>
        <authorList>
            <person name="Baruah I.K."/>
            <person name="Bukari Y."/>
            <person name="Amoako-Attah I."/>
            <person name="Meinhardt L.W."/>
            <person name="Bailey B.A."/>
            <person name="Cohen S.P."/>
        </authorList>
    </citation>
    <scope>NUCLEOTIDE SEQUENCE [LARGE SCALE GENOMIC DNA]</scope>
    <source>
        <strain evidence="2 3">GH-12</strain>
    </source>
</reference>